<dbReference type="InterPro" id="IPR006592">
    <property type="entry name" value="RNA_pol_N"/>
</dbReference>
<keyword evidence="9" id="KW-0460">Magnesium</keyword>
<evidence type="ECO:0000256" key="7">
    <source>
        <dbReference type="ARBA" id="ARBA00023163"/>
    </source>
</evidence>
<dbReference type="InterPro" id="IPR034678">
    <property type="entry name" value="RNApol_RpoC1"/>
</dbReference>
<comment type="similarity">
    <text evidence="2 9">Belongs to the RNA polymerase beta' chain family. RpoC1 subfamily.</text>
</comment>
<comment type="cofactor">
    <cofactor evidence="9">
        <name>Zn(2+)</name>
        <dbReference type="ChEBI" id="CHEBI:29105"/>
    </cofactor>
    <text evidence="9">Binds 1 Zn(2+) ion per subunit.</text>
</comment>
<evidence type="ECO:0000256" key="3">
    <source>
        <dbReference type="ARBA" id="ARBA00022478"/>
    </source>
</evidence>
<evidence type="ECO:0000256" key="5">
    <source>
        <dbReference type="ARBA" id="ARBA00022679"/>
    </source>
</evidence>
<protein>
    <recommendedName>
        <fullName evidence="9">DNA-directed RNA polymerase subunit gamma</fullName>
        <shortName evidence="9">RNAP subunit gamma</shortName>
        <ecNumber evidence="9">2.7.7.6</ecNumber>
    </recommendedName>
    <alternativeName>
        <fullName evidence="9">RNA polymerase subunit gamma</fullName>
    </alternativeName>
    <alternativeName>
        <fullName evidence="9">Transcriptase subunit gamma</fullName>
    </alternativeName>
</protein>
<evidence type="ECO:0000256" key="2">
    <source>
        <dbReference type="ARBA" id="ARBA00007207"/>
    </source>
</evidence>
<name>A0A1L2M537_9CHLO</name>
<dbReference type="Gene3D" id="1.10.274.100">
    <property type="entry name" value="RNA polymerase Rpb1, domain 3"/>
    <property type="match status" value="1"/>
</dbReference>
<evidence type="ECO:0000256" key="11">
    <source>
        <dbReference type="SAM" id="MobiDB-lite"/>
    </source>
</evidence>
<dbReference type="HAMAP" id="MF_01323">
    <property type="entry name" value="RNApol_bact_RpoC1"/>
    <property type="match status" value="1"/>
</dbReference>
<organism evidence="13">
    <name type="scientific">Chlamydomonas leiostraca</name>
    <dbReference type="NCBI Taxonomy" id="1034604"/>
    <lineage>
        <taxon>Eukaryota</taxon>
        <taxon>Viridiplantae</taxon>
        <taxon>Chlorophyta</taxon>
        <taxon>core chlorophytes</taxon>
        <taxon>Chlorophyceae</taxon>
        <taxon>CS clade</taxon>
        <taxon>Chlamydomonadales</taxon>
        <taxon>Chlamydomonadaceae</taxon>
        <taxon>Chlamydomonas</taxon>
    </lineage>
</organism>
<dbReference type="Gene3D" id="2.40.40.20">
    <property type="match status" value="1"/>
</dbReference>
<dbReference type="PANTHER" id="PTHR19376:SF54">
    <property type="entry name" value="DNA-DIRECTED RNA POLYMERASE SUBUNIT BETA"/>
    <property type="match status" value="1"/>
</dbReference>
<keyword evidence="6 9" id="KW-0548">Nucleotidyltransferase</keyword>
<feature type="binding site" evidence="9">
    <location>
        <position position="175"/>
    </location>
    <ligand>
        <name>Zn(2+)</name>
        <dbReference type="ChEBI" id="CHEBI:29105"/>
    </ligand>
</feature>
<keyword evidence="7 9" id="KW-0804">Transcription</keyword>
<dbReference type="GO" id="GO:0003899">
    <property type="term" value="F:DNA-directed RNA polymerase activity"/>
    <property type="evidence" value="ECO:0007669"/>
    <property type="project" value="UniProtKB-UniRule"/>
</dbReference>
<gene>
    <name evidence="9 13" type="primary">rpoC1</name>
</gene>
<keyword evidence="9" id="KW-0862">Zinc</keyword>
<feature type="domain" description="RNA polymerase N-terminal" evidence="12">
    <location>
        <begin position="1110"/>
        <end position="1391"/>
    </location>
</feature>
<dbReference type="PANTHER" id="PTHR19376">
    <property type="entry name" value="DNA-DIRECTED RNA POLYMERASE"/>
    <property type="match status" value="1"/>
</dbReference>
<dbReference type="InterPro" id="IPR042102">
    <property type="entry name" value="RNA_pol_Rpb1_3_sf"/>
</dbReference>
<feature type="binding site" evidence="9">
    <location>
        <position position="254"/>
    </location>
    <ligand>
        <name>Zn(2+)</name>
        <dbReference type="ChEBI" id="CHEBI:29105"/>
    </ligand>
</feature>
<feature type="region of interest" description="Disordered" evidence="11">
    <location>
        <begin position="616"/>
        <end position="637"/>
    </location>
</feature>
<dbReference type="GO" id="GO:0000287">
    <property type="term" value="F:magnesium ion binding"/>
    <property type="evidence" value="ECO:0007669"/>
    <property type="project" value="UniProtKB-UniRule"/>
</dbReference>
<proteinExistence type="inferred from homology"/>
<feature type="region of interest" description="Disordered" evidence="11">
    <location>
        <begin position="228"/>
        <end position="248"/>
    </location>
</feature>
<dbReference type="Pfam" id="PF04983">
    <property type="entry name" value="RNA_pol_Rpb1_3"/>
    <property type="match status" value="1"/>
</dbReference>
<comment type="function">
    <text evidence="1 9 10">DNA-dependent RNA polymerase catalyzes the transcription of DNA into RNA using the four ribonucleoside triphosphates as substrates.</text>
</comment>
<dbReference type="InterPro" id="IPR045867">
    <property type="entry name" value="DNA-dir_RpoC_beta_prime"/>
</dbReference>
<reference evidence="13" key="1">
    <citation type="submission" date="2016-09" db="EMBL/GenBank/DDBJ databases">
        <title>The plastid genome of Polytoma uvella is the largest known among non-photosynthetic algae and plants and reveals contrasting evolutionary paths to nonphotosynthetic life styles.</title>
        <authorList>
            <person name="Figueroa-Martinez F.J."/>
            <person name="Nedelcu A."/>
            <person name="Smith D.R."/>
            <person name="Reyes-Prieto A."/>
        </authorList>
    </citation>
    <scope>NUCLEOTIDE SEQUENCE</scope>
    <source>
        <strain evidence="13">SAG 11-49</strain>
    </source>
</reference>
<comment type="catalytic activity">
    <reaction evidence="8 9 10">
        <text>RNA(n) + a ribonucleoside 5'-triphosphate = RNA(n+1) + diphosphate</text>
        <dbReference type="Rhea" id="RHEA:21248"/>
        <dbReference type="Rhea" id="RHEA-COMP:14527"/>
        <dbReference type="Rhea" id="RHEA-COMP:17342"/>
        <dbReference type="ChEBI" id="CHEBI:33019"/>
        <dbReference type="ChEBI" id="CHEBI:61557"/>
        <dbReference type="ChEBI" id="CHEBI:140395"/>
        <dbReference type="EC" id="2.7.7.6"/>
    </reaction>
</comment>
<feature type="region of interest" description="Disordered" evidence="11">
    <location>
        <begin position="382"/>
        <end position="405"/>
    </location>
</feature>
<feature type="binding site" evidence="9">
    <location>
        <position position="177"/>
    </location>
    <ligand>
        <name>Zn(2+)</name>
        <dbReference type="ChEBI" id="CHEBI:29105"/>
    </ligand>
</feature>
<dbReference type="EC" id="2.7.7.6" evidence="9"/>
<keyword evidence="4 13" id="KW-0934">Plastid</keyword>
<geneLocation type="plastid" evidence="13"/>
<comment type="cofactor">
    <cofactor evidence="9">
        <name>Mg(2+)</name>
        <dbReference type="ChEBI" id="CHEBI:18420"/>
    </cofactor>
    <text evidence="9">Binds 1 Mg(2+) ion per subunit.</text>
</comment>
<sequence>MTRTQLYLLTQRLVNTLMLFSQNESKMGALRGSSKTPTKDPLRGKDAALMAPSNLSKLGSEGSKVALSNLANEKITTRKTHLREPSAPLRGAPEGKKKVKKGIYTSYSKLSEVKLLTIGIASPLRILQWAEKTLPNGKIYGEVLNANTLHHKTFKPQKGGLFCERIFGPLKDFECACGKINKTVKQDMMRVGPATQPNGDPKPEGIASAPLGRSAGLNSLGAVSETAAVVPQKSRQPPKGAGGTQPSRKYCPECDVEYTWSVIRRYQLGYIKLSSPVTHIWFLKGTPSYLSLLLDMKKRHLQLVTYCSETLTLEHSLANYKKALFIDSPAKIFETWESLWQPEALFASESAALSQLRRKALKRMEVQPIPQKEWQRNMAINSLGRSSSPAPQRGAPAGSNPKAPNARTLVSQLGQQPFDVTHLTLDQAFKNNTATLGLKNSQRSHTAEGLLGFLSTLQWSLNCNRQIASVGPTRPSFLNSLPLAEVADGQGRQMVVRNFDKVNVTKRIAKITKKLPIDAYIVCSVDRLLQKKVIRFAILNTWKTIYKDAYINALNRSASVNPFVLSQPPRGGGPVAQERPLMNTKKQFFMIGNFYSLFSAHFSDWGGPLRAPGANTNGQVLGSKGRDKVRNAPTKAGPNAKSFGIRKKFQSIVDKVKAAFNTYVEMTLTQMRQPIFLSKYTTSVRFSSLDILINATMDLQNYLYTSPTRLTSGKSRPLNTFIKILSNAFVRPLMTIQLLSGLPALSPSGDWAEGPRGSKGVADQARRAGSRLVLGQDAASKPVQRFRTFSPSRPIANAVDPKGQTGSPKGVAQESLQLFKQYIREYKQQSTEFNTSQVTARSVHETPAPKFSFLPGPMAWDTADNTFLLNELTTHNSYVSSKRKTQNAFLLTNDGRYHSSTQLLERRFLRKRSKKQSRRDDAGLMEKSVYNNIYSLSHRERWEAEKDWELFLLYAVVAAEFNDSPISAYKVRLAPRFEEKNSLRAQRAASGNSQPLVNSAAALPLPPAVGDGASRFSNIALSNAFFSGPGIIQQLLRELTFPELKKLDKQNRLLLYQLNQNILKLKKQVKIFVYDKSARMELKDLCKKRDLLIRRTKLVRKLFRKDSDPSSMILTVLPVLPPDLRPIVKMGSQIAASDLNRLYQQVIYRNERLKFFLKDPATSHSYEMKYAQRLLQEAVDNLIQNSKTSTTSEKDARGRALKSLSDVLKGKQGRFRQFLLGKRVDYSGRSVIVVGPKLKLHECGLPVEMALELYLPFLLKRILNKKYAKTVIGAKSLIKNNTALAHELLREIMQVSPVLLNRAPTLHRLGIQAFVPKLVEGRAILLHPLVCSAFNADFDGDQMAVHVPITVEARAEAWKLMLSRNNILSPATGDPLAIPSQDMVLGCYYLTTYSKSLNTPRAKGPSASATSEISTSLSKNEDFSVLPATTQQLYFNHLEDVIQAYNQQKVKIHTLVWVKWNGLIENGADQEEPVEVRLTAFGNWQEISAHYLRFYDLGPPKGRSHSLVNQYMATTPGRILFNLIIQDSVN</sequence>
<evidence type="ECO:0000256" key="4">
    <source>
        <dbReference type="ARBA" id="ARBA00022640"/>
    </source>
</evidence>
<evidence type="ECO:0000256" key="10">
    <source>
        <dbReference type="RuleBase" id="RU004279"/>
    </source>
</evidence>
<dbReference type="GO" id="GO:0008270">
    <property type="term" value="F:zinc ion binding"/>
    <property type="evidence" value="ECO:0007669"/>
    <property type="project" value="UniProtKB-UniRule"/>
</dbReference>
<dbReference type="InterPro" id="IPR000722">
    <property type="entry name" value="RNA_pol_asu"/>
</dbReference>
<dbReference type="Pfam" id="PF04997">
    <property type="entry name" value="RNA_pol_Rpb1_1"/>
    <property type="match status" value="2"/>
</dbReference>
<evidence type="ECO:0000313" key="13">
    <source>
        <dbReference type="EMBL" id="APD80576.1"/>
    </source>
</evidence>
<dbReference type="SMART" id="SM00663">
    <property type="entry name" value="RPOLA_N"/>
    <property type="match status" value="1"/>
</dbReference>
<keyword evidence="9" id="KW-0479">Metal-binding</keyword>
<dbReference type="Gene3D" id="1.10.40.90">
    <property type="match status" value="1"/>
</dbReference>
<dbReference type="GO" id="GO:0003677">
    <property type="term" value="F:DNA binding"/>
    <property type="evidence" value="ECO:0007669"/>
    <property type="project" value="UniProtKB-UniRule"/>
</dbReference>
<dbReference type="EMBL" id="KX828176">
    <property type="protein sequence ID" value="APD80576.1"/>
    <property type="molecule type" value="Genomic_DNA"/>
</dbReference>
<dbReference type="SUPFAM" id="SSF64484">
    <property type="entry name" value="beta and beta-prime subunits of DNA dependent RNA-polymerase"/>
    <property type="match status" value="1"/>
</dbReference>
<dbReference type="RefSeq" id="YP_009329593.1">
    <property type="nucleotide sequence ID" value="NC_032109.1"/>
</dbReference>
<evidence type="ECO:0000256" key="9">
    <source>
        <dbReference type="HAMAP-Rule" id="MF_01323"/>
    </source>
</evidence>
<dbReference type="InterPro" id="IPR007066">
    <property type="entry name" value="RNA_pol_Rpb1_3"/>
</dbReference>
<evidence type="ECO:0000256" key="8">
    <source>
        <dbReference type="ARBA" id="ARBA00048552"/>
    </source>
</evidence>
<evidence type="ECO:0000256" key="6">
    <source>
        <dbReference type="ARBA" id="ARBA00022695"/>
    </source>
</evidence>
<feature type="binding site" evidence="9">
    <location>
        <position position="1337"/>
    </location>
    <ligand>
        <name>Mg(2+)</name>
        <dbReference type="ChEBI" id="CHEBI:18420"/>
    </ligand>
</feature>
<dbReference type="GeneID" id="30522954"/>
<accession>A0A1L2M537</accession>
<evidence type="ECO:0000256" key="1">
    <source>
        <dbReference type="ARBA" id="ARBA00004026"/>
    </source>
</evidence>
<dbReference type="Pfam" id="PF00623">
    <property type="entry name" value="RNA_pol_Rpb1_2"/>
    <property type="match status" value="1"/>
</dbReference>
<feature type="binding site" evidence="9">
    <location>
        <position position="1341"/>
    </location>
    <ligand>
        <name>Mg(2+)</name>
        <dbReference type="ChEBI" id="CHEBI:18420"/>
    </ligand>
</feature>
<dbReference type="GO" id="GO:0006351">
    <property type="term" value="P:DNA-templated transcription"/>
    <property type="evidence" value="ECO:0007669"/>
    <property type="project" value="UniProtKB-UniRule"/>
</dbReference>
<feature type="binding site" evidence="9">
    <location>
        <position position="251"/>
    </location>
    <ligand>
        <name>Zn(2+)</name>
        <dbReference type="ChEBI" id="CHEBI:29105"/>
    </ligand>
</feature>
<keyword evidence="5 9" id="KW-0808">Transferase</keyword>
<feature type="binding site" evidence="9">
    <location>
        <position position="1339"/>
    </location>
    <ligand>
        <name>Mg(2+)</name>
        <dbReference type="ChEBI" id="CHEBI:18420"/>
    </ligand>
</feature>
<dbReference type="InterPro" id="IPR007080">
    <property type="entry name" value="RNA_pol_Rpb1_1"/>
</dbReference>
<dbReference type="GO" id="GO:0000428">
    <property type="term" value="C:DNA-directed RNA polymerase complex"/>
    <property type="evidence" value="ECO:0007669"/>
    <property type="project" value="UniProtKB-KW"/>
</dbReference>
<keyword evidence="3 9" id="KW-0240">DNA-directed RNA polymerase</keyword>
<evidence type="ECO:0000259" key="12">
    <source>
        <dbReference type="SMART" id="SM00663"/>
    </source>
</evidence>